<dbReference type="RefSeq" id="WP_131310926.1">
    <property type="nucleotide sequence ID" value="NZ_SJFN01000031.1"/>
</dbReference>
<dbReference type="GO" id="GO:0016491">
    <property type="term" value="F:oxidoreductase activity"/>
    <property type="evidence" value="ECO:0007669"/>
    <property type="project" value="UniProtKB-KW"/>
</dbReference>
<sequence length="256" mass="26540">MTPTAAPRTALVTGAARRIGEAIARDLAAHGWAVAVHYKASRDTAETVVADIARAGGRAVAIGGDLADLAALPDLVAAATAALGPIGLLVNNASEFEPDEIGGLDAATMMQRLALDLASPCLLTDAWVRALPAGMAGSCVHMIDQRVLKPVPGFFTYTLAKSALWTATRTMAQALAPRIRVNAIGPGPTFPGPRQSVGQFERQVAAVPLARGPGPEEFGRTVRYFAETPSVTGQMICLDGGQHLAWATPDAVDIGE</sequence>
<dbReference type="EMBL" id="SJFN01000031">
    <property type="protein sequence ID" value="TBW34721.1"/>
    <property type="molecule type" value="Genomic_DNA"/>
</dbReference>
<name>A0A4Q9VHS7_9HYPH</name>
<evidence type="ECO:0000256" key="1">
    <source>
        <dbReference type="ARBA" id="ARBA00006484"/>
    </source>
</evidence>
<dbReference type="Pfam" id="PF00106">
    <property type="entry name" value="adh_short"/>
    <property type="match status" value="1"/>
</dbReference>
<dbReference type="InterPro" id="IPR036291">
    <property type="entry name" value="NAD(P)-bd_dom_sf"/>
</dbReference>
<evidence type="ECO:0000313" key="4">
    <source>
        <dbReference type="Proteomes" id="UP000292781"/>
    </source>
</evidence>
<dbReference type="PANTHER" id="PTHR43639">
    <property type="entry name" value="OXIDOREDUCTASE, SHORT-CHAIN DEHYDROGENASE/REDUCTASE FAMILY (AFU_ORTHOLOGUE AFUA_5G02870)"/>
    <property type="match status" value="1"/>
</dbReference>
<dbReference type="NCBIfam" id="NF006597">
    <property type="entry name" value="PRK09134.1"/>
    <property type="match status" value="1"/>
</dbReference>
<comment type="similarity">
    <text evidence="1">Belongs to the short-chain dehydrogenases/reductases (SDR) family.</text>
</comment>
<dbReference type="PANTHER" id="PTHR43639:SF1">
    <property type="entry name" value="SHORT-CHAIN DEHYDROGENASE_REDUCTASE FAMILY PROTEIN"/>
    <property type="match status" value="1"/>
</dbReference>
<dbReference type="AlphaFoldDB" id="A0A4Q9VHS7"/>
<organism evidence="3 4">
    <name type="scientific">Siculibacillus lacustris</name>
    <dbReference type="NCBI Taxonomy" id="1549641"/>
    <lineage>
        <taxon>Bacteria</taxon>
        <taxon>Pseudomonadati</taxon>
        <taxon>Pseudomonadota</taxon>
        <taxon>Alphaproteobacteria</taxon>
        <taxon>Hyphomicrobiales</taxon>
        <taxon>Ancalomicrobiaceae</taxon>
        <taxon>Siculibacillus</taxon>
    </lineage>
</organism>
<comment type="caution">
    <text evidence="3">The sequence shown here is derived from an EMBL/GenBank/DDBJ whole genome shotgun (WGS) entry which is preliminary data.</text>
</comment>
<accession>A0A4Q9VHS7</accession>
<dbReference type="Proteomes" id="UP000292781">
    <property type="component" value="Unassembled WGS sequence"/>
</dbReference>
<keyword evidence="2" id="KW-0560">Oxidoreductase</keyword>
<keyword evidence="4" id="KW-1185">Reference proteome</keyword>
<evidence type="ECO:0000313" key="3">
    <source>
        <dbReference type="EMBL" id="TBW34721.1"/>
    </source>
</evidence>
<gene>
    <name evidence="3" type="ORF">EYW49_17525</name>
</gene>
<protein>
    <submittedName>
        <fullName evidence="3">SDR family oxidoreductase</fullName>
    </submittedName>
</protein>
<dbReference type="SUPFAM" id="SSF51735">
    <property type="entry name" value="NAD(P)-binding Rossmann-fold domains"/>
    <property type="match status" value="1"/>
</dbReference>
<proteinExistence type="inferred from homology"/>
<dbReference type="PRINTS" id="PR00081">
    <property type="entry name" value="GDHRDH"/>
</dbReference>
<dbReference type="Gene3D" id="3.40.50.720">
    <property type="entry name" value="NAD(P)-binding Rossmann-like Domain"/>
    <property type="match status" value="1"/>
</dbReference>
<evidence type="ECO:0000256" key="2">
    <source>
        <dbReference type="ARBA" id="ARBA00023002"/>
    </source>
</evidence>
<dbReference type="OrthoDB" id="9786360at2"/>
<reference evidence="3 4" key="1">
    <citation type="submission" date="2019-02" db="EMBL/GenBank/DDBJ databases">
        <title>Siculibacillus lacustris gen. nov., sp. nov., a new rosette-forming bacterium isolated from a freshwater crater lake (Lake St. Ana, Romania).</title>
        <authorList>
            <person name="Felfoldi T."/>
            <person name="Marton Z."/>
            <person name="Szabo A."/>
            <person name="Mentes A."/>
            <person name="Boka K."/>
            <person name="Marialigeti K."/>
            <person name="Mathe I."/>
            <person name="Koncz M."/>
            <person name="Schumann P."/>
            <person name="Toth E."/>
        </authorList>
    </citation>
    <scope>NUCLEOTIDE SEQUENCE [LARGE SCALE GENOMIC DNA]</scope>
    <source>
        <strain evidence="3 4">SA-279</strain>
    </source>
</reference>
<dbReference type="InterPro" id="IPR002347">
    <property type="entry name" value="SDR_fam"/>
</dbReference>